<proteinExistence type="predicted"/>
<evidence type="ECO:0000313" key="2">
    <source>
        <dbReference type="Proteomes" id="UP001145114"/>
    </source>
</evidence>
<name>A0ACC1HU09_9FUNG</name>
<reference evidence="1" key="1">
    <citation type="submission" date="2022-06" db="EMBL/GenBank/DDBJ databases">
        <title>Phylogenomic reconstructions and comparative analyses of Kickxellomycotina fungi.</title>
        <authorList>
            <person name="Reynolds N.K."/>
            <person name="Stajich J.E."/>
            <person name="Barry K."/>
            <person name="Grigoriev I.V."/>
            <person name="Crous P."/>
            <person name="Smith M.E."/>
        </authorList>
    </citation>
    <scope>NUCLEOTIDE SEQUENCE</scope>
    <source>
        <strain evidence="1">RSA 2271</strain>
    </source>
</reference>
<accession>A0ACC1HU09</accession>
<sequence>MLKCIGILHTPTSAANSNSPKAQPAQTMNITQLVSAIAVVSTNPSLRPNLLPLLQQLRGAVHSITANPGLHNAELVTLLNQTTLGLAHPLSAPIARHLSDKERETSLDCLLAVLTTRLPSASQDPDSGLTQRKPFKRVHVAVIERLCKTLTPLFAYEAHSPVSQSATTTSSSGGDGGAFAEHTRLLALKCWKELIQRVDAVVIPTSAGPGHEPQQVVALYDFLGSASMRNYMAFNVCSLLDNASFPVNGSGELQREALDTLDAVILGDRDDRQRTRILGSADRLRPLFPGIASSLTKLSLGRIGPSTTKGESQVVEWTGDKGAKTSAQIQAKALRVLAKVIEIVMGDAANLEVAGEAQDRQQRRGWEGAERGKLAERAKELLVDKSQSDYDAEPTAMGLPTEDKQSRTSEASWVETARERIRQVLKMLSELRLDPDTRVRTELLNLCHLVVTECRLVLEECVGMAIEISLLTASLAATPQRDAVIEGLRDICRRDEQVRHTVQDRFEATWSNHFSMMINHGEDQKRRDILVVLTGYMQVISGGENEGSSIVMSIWDSVIVPSLLKALHASNAKEQDVPTGTVVSNMDADATAALAGLTFDAFRGDELAHVLEEFVDELLGPAMLGWARGCQLLVSVLHNPLYREYQPQVLWLINRVVSQFSDSGGDVSLSMPTTIAAEGVGASEEIEPIAQELFEECTNALSVASAPPMQSPAGPAATPNHLQTALTLECLVKLVPIVGGQSILYLLDSLMFPLLKLAMQPSPAVRYWAMQVIRTLSVACDIGSGEIAPFLVYNIDYIVQSCSIQLYHLASGAMDDGEAEDLSVFEVMSAMLLLGGNDMLVYMEDVIDAVLDVCESRASASGAARVLCRALDFIEVFTRRVLEWDFGGGTLAEIEDGYKHGRLLLKHQDSDSHNGHDKQLRQIEGGDTGPRPSPVVGGLDRSGAGADEIEQFIREYYNHLRQQEQEQLEEKAAYVMPRRLSAAEFGQLFEENDQQQEVDLDDAKGKPPPLTQTQALDMRVGLIVHHFMSSSNERAQRTTLQIIQNILPVLHATDKELLQYINEVWPTLCHRLELSRQTIDSLIVESGPARQWQHEETESVYVTLAACQTIRSVCLWGGDWMRQRIRDDALPVIQANLRQLTRPEYTATNGPLNRIGGIRGSSIVRLADELMRLLGVVVESGIPLRDDDAWQAVWLVVPFLDQRSLRPEVVEAAKLCLEKFGAHGYADKVWLVLQVIGSSGGEEREQVFIPPAAGQGEDEDRGGRWSLPELVLSSDEVTPKWVRTLIPRHCGKVVDELLLKVS</sequence>
<protein>
    <submittedName>
        <fullName evidence="1">Uncharacterized protein</fullName>
    </submittedName>
</protein>
<comment type="caution">
    <text evidence="1">The sequence shown here is derived from an EMBL/GenBank/DDBJ whole genome shotgun (WGS) entry which is preliminary data.</text>
</comment>
<organism evidence="1 2">
    <name type="scientific">Spiromyces aspiralis</name>
    <dbReference type="NCBI Taxonomy" id="68401"/>
    <lineage>
        <taxon>Eukaryota</taxon>
        <taxon>Fungi</taxon>
        <taxon>Fungi incertae sedis</taxon>
        <taxon>Zoopagomycota</taxon>
        <taxon>Kickxellomycotina</taxon>
        <taxon>Kickxellomycetes</taxon>
        <taxon>Kickxellales</taxon>
        <taxon>Kickxellaceae</taxon>
        <taxon>Spiromyces</taxon>
    </lineage>
</organism>
<keyword evidence="2" id="KW-1185">Reference proteome</keyword>
<evidence type="ECO:0000313" key="1">
    <source>
        <dbReference type="EMBL" id="KAJ1680054.1"/>
    </source>
</evidence>
<dbReference type="Proteomes" id="UP001145114">
    <property type="component" value="Unassembled WGS sequence"/>
</dbReference>
<dbReference type="EMBL" id="JAMZIH010000063">
    <property type="protein sequence ID" value="KAJ1680054.1"/>
    <property type="molecule type" value="Genomic_DNA"/>
</dbReference>
<gene>
    <name evidence="1" type="ORF">EV182_000784</name>
</gene>